<evidence type="ECO:0000313" key="2">
    <source>
        <dbReference type="Proteomes" id="UP000254621"/>
    </source>
</evidence>
<sequence length="29" mass="3111">MRILLVAIISTLASILPGGWMTVLPLLFA</sequence>
<name>A0A380NZA6_WEIVI</name>
<evidence type="ECO:0000313" key="1">
    <source>
        <dbReference type="EMBL" id="SUP52842.1"/>
    </source>
</evidence>
<dbReference type="AlphaFoldDB" id="A0A380NZA6"/>
<accession>A0A380NZA6</accession>
<protein>
    <submittedName>
        <fullName evidence="1">Uncharacterized protein</fullName>
    </submittedName>
</protein>
<dbReference type="Proteomes" id="UP000254621">
    <property type="component" value="Unassembled WGS sequence"/>
</dbReference>
<proteinExistence type="predicted"/>
<reference evidence="1 2" key="1">
    <citation type="submission" date="2018-06" db="EMBL/GenBank/DDBJ databases">
        <authorList>
            <consortium name="Pathogen Informatics"/>
            <person name="Doyle S."/>
        </authorList>
    </citation>
    <scope>NUCLEOTIDE SEQUENCE [LARGE SCALE GENOMIC DNA]</scope>
    <source>
        <strain evidence="1 2">NCTC13645</strain>
    </source>
</reference>
<organism evidence="1 2">
    <name type="scientific">Weissella viridescens</name>
    <name type="common">Lactobacillus viridescens</name>
    <dbReference type="NCBI Taxonomy" id="1629"/>
    <lineage>
        <taxon>Bacteria</taxon>
        <taxon>Bacillati</taxon>
        <taxon>Bacillota</taxon>
        <taxon>Bacilli</taxon>
        <taxon>Lactobacillales</taxon>
        <taxon>Lactobacillaceae</taxon>
        <taxon>Weissella</taxon>
    </lineage>
</organism>
<gene>
    <name evidence="1" type="ORF">NCTC13645_00745</name>
</gene>
<dbReference type="EMBL" id="UHIV01000001">
    <property type="protein sequence ID" value="SUP52842.1"/>
    <property type="molecule type" value="Genomic_DNA"/>
</dbReference>